<dbReference type="InterPro" id="IPR037165">
    <property type="entry name" value="AldOxase/xan_DH_Mopterin-bd_sf"/>
</dbReference>
<dbReference type="PANTHER" id="PTHR11908">
    <property type="entry name" value="XANTHINE DEHYDROGENASE"/>
    <property type="match status" value="1"/>
</dbReference>
<dbReference type="EMBL" id="BART01035042">
    <property type="protein sequence ID" value="GAH10365.1"/>
    <property type="molecule type" value="Genomic_DNA"/>
</dbReference>
<proteinExistence type="predicted"/>
<sequence length="198" mass="21171">PVAVVAADNESIAARALELIKVDYEELPAVTDAMDAVRPGAPVLHEGRADGNLLKHIKVKKGEVTTGFAEADVIVDRTYRTPTTEHMFLEPECAIGVPAGYNPADFGGVFDPEAARGETAIHDKTSIYVGSQIPYLDRDQAATALGVEPEQVRVIATLMGGGFGGKEDVAGQIHVALLSEATKRPVKMLYSRQESLLF</sequence>
<evidence type="ECO:0000313" key="2">
    <source>
        <dbReference type="EMBL" id="GAH10365.1"/>
    </source>
</evidence>
<dbReference type="Gene3D" id="3.30.365.10">
    <property type="entry name" value="Aldehyde oxidase/xanthine dehydrogenase, molybdopterin binding domain"/>
    <property type="match status" value="1"/>
</dbReference>
<dbReference type="InterPro" id="IPR008274">
    <property type="entry name" value="AldOxase/xan_DH_MoCoBD1"/>
</dbReference>
<dbReference type="AlphaFoldDB" id="X1DQ39"/>
<dbReference type="GO" id="GO:0016491">
    <property type="term" value="F:oxidoreductase activity"/>
    <property type="evidence" value="ECO:0007669"/>
    <property type="project" value="InterPro"/>
</dbReference>
<dbReference type="InterPro" id="IPR016208">
    <property type="entry name" value="Ald_Oxase/xanthine_DH-like"/>
</dbReference>
<dbReference type="PANTHER" id="PTHR11908:SF157">
    <property type="entry name" value="XANTHINE DEHYDROGENASE SUBUNIT D-RELATED"/>
    <property type="match status" value="1"/>
</dbReference>
<reference evidence="2" key="1">
    <citation type="journal article" date="2014" name="Front. Microbiol.">
        <title>High frequency of phylogenetically diverse reductive dehalogenase-homologous genes in deep subseafloor sedimentary metagenomes.</title>
        <authorList>
            <person name="Kawai M."/>
            <person name="Futagami T."/>
            <person name="Toyoda A."/>
            <person name="Takaki Y."/>
            <person name="Nishi S."/>
            <person name="Hori S."/>
            <person name="Arai W."/>
            <person name="Tsubouchi T."/>
            <person name="Morono Y."/>
            <person name="Uchiyama I."/>
            <person name="Ito T."/>
            <person name="Fujiyama A."/>
            <person name="Inagaki F."/>
            <person name="Takami H."/>
        </authorList>
    </citation>
    <scope>NUCLEOTIDE SEQUENCE</scope>
    <source>
        <strain evidence="2">Expedition CK06-06</strain>
    </source>
</reference>
<dbReference type="InterPro" id="IPR036856">
    <property type="entry name" value="Ald_Oxase/Xan_DH_a/b_sf"/>
</dbReference>
<dbReference type="Gene3D" id="3.90.1170.50">
    <property type="entry name" value="Aldehyde oxidase/xanthine dehydrogenase, a/b hammerhead"/>
    <property type="match status" value="1"/>
</dbReference>
<gene>
    <name evidence="2" type="ORF">S01H4_59681</name>
</gene>
<protein>
    <recommendedName>
        <fullName evidence="1">Aldehyde oxidase/xanthine dehydrogenase first molybdopterin binding domain-containing protein</fullName>
    </recommendedName>
</protein>
<organism evidence="2">
    <name type="scientific">marine sediment metagenome</name>
    <dbReference type="NCBI Taxonomy" id="412755"/>
    <lineage>
        <taxon>unclassified sequences</taxon>
        <taxon>metagenomes</taxon>
        <taxon>ecological metagenomes</taxon>
    </lineage>
</organism>
<dbReference type="Pfam" id="PF02738">
    <property type="entry name" value="MoCoBD_1"/>
    <property type="match status" value="2"/>
</dbReference>
<feature type="domain" description="Aldehyde oxidase/xanthine dehydrogenase first molybdopterin binding" evidence="1">
    <location>
        <begin position="114"/>
        <end position="197"/>
    </location>
</feature>
<feature type="domain" description="Aldehyde oxidase/xanthine dehydrogenase first molybdopterin binding" evidence="1">
    <location>
        <begin position="50"/>
        <end position="98"/>
    </location>
</feature>
<dbReference type="SUPFAM" id="SSF56003">
    <property type="entry name" value="Molybdenum cofactor-binding domain"/>
    <property type="match status" value="1"/>
</dbReference>
<name>X1DQ39_9ZZZZ</name>
<feature type="non-terminal residue" evidence="2">
    <location>
        <position position="1"/>
    </location>
</feature>
<dbReference type="GO" id="GO:0005506">
    <property type="term" value="F:iron ion binding"/>
    <property type="evidence" value="ECO:0007669"/>
    <property type="project" value="InterPro"/>
</dbReference>
<comment type="caution">
    <text evidence="2">The sequence shown here is derived from an EMBL/GenBank/DDBJ whole genome shotgun (WGS) entry which is preliminary data.</text>
</comment>
<feature type="non-terminal residue" evidence="2">
    <location>
        <position position="198"/>
    </location>
</feature>
<dbReference type="SUPFAM" id="SSF54665">
    <property type="entry name" value="CO dehydrogenase molybdoprotein N-domain-like"/>
    <property type="match status" value="1"/>
</dbReference>
<accession>X1DQ39</accession>
<evidence type="ECO:0000259" key="1">
    <source>
        <dbReference type="Pfam" id="PF02738"/>
    </source>
</evidence>